<dbReference type="NCBIfam" id="TIGR01554">
    <property type="entry name" value="major_cap_HK97"/>
    <property type="match status" value="1"/>
</dbReference>
<dbReference type="EMBL" id="CP003184">
    <property type="protein sequence ID" value="AFK87422.1"/>
    <property type="molecule type" value="Genomic_DNA"/>
</dbReference>
<accession>I3VY27</accession>
<evidence type="ECO:0000256" key="2">
    <source>
        <dbReference type="SAM" id="Coils"/>
    </source>
</evidence>
<dbReference type="AlphaFoldDB" id="I3VY27"/>
<dbReference type="InterPro" id="IPR054612">
    <property type="entry name" value="Phage_capsid-like_C"/>
</dbReference>
<organism evidence="4 5">
    <name type="scientific">Thermoanaerobacterium saccharolyticum (strain DSM 8691 / JW/SL-YS485)</name>
    <dbReference type="NCBI Taxonomy" id="1094508"/>
    <lineage>
        <taxon>Bacteria</taxon>
        <taxon>Bacillati</taxon>
        <taxon>Bacillota</taxon>
        <taxon>Clostridia</taxon>
        <taxon>Thermoanaerobacterales</taxon>
        <taxon>Thermoanaerobacteraceae</taxon>
        <taxon>Thermoanaerobacterium</taxon>
    </lineage>
</organism>
<feature type="coiled-coil region" evidence="2">
    <location>
        <begin position="22"/>
        <end position="56"/>
    </location>
</feature>
<name>I3VY27_THESW</name>
<evidence type="ECO:0000256" key="1">
    <source>
        <dbReference type="ARBA" id="ARBA00004328"/>
    </source>
</evidence>
<dbReference type="STRING" id="1094508.Tsac_2424"/>
<dbReference type="Pfam" id="PF05065">
    <property type="entry name" value="Phage_capsid"/>
    <property type="match status" value="1"/>
</dbReference>
<feature type="domain" description="Phage capsid-like C-terminal" evidence="3">
    <location>
        <begin position="134"/>
        <end position="401"/>
    </location>
</feature>
<dbReference type="Gene3D" id="3.30.2400.10">
    <property type="entry name" value="Major capsid protein gp5"/>
    <property type="match status" value="1"/>
</dbReference>
<dbReference type="InterPro" id="IPR024455">
    <property type="entry name" value="Phage_capsid"/>
</dbReference>
<proteinExistence type="predicted"/>
<comment type="subcellular location">
    <subcellularLocation>
        <location evidence="1">Virion</location>
    </subcellularLocation>
</comment>
<dbReference type="PATRIC" id="fig|1094508.3.peg.2459"/>
<reference evidence="4 5" key="1">
    <citation type="journal article" date="2014" name="Appl. Environ. Microbiol.">
        <title>Profile of Secreted Hydrolases, Associated Proteins, and SlpA in Thermoanaerobacterium saccharolyticum during the Degradation of Hemicellulose.</title>
        <authorList>
            <person name="Currie D.H."/>
            <person name="Guss A.M."/>
            <person name="Herring C.D."/>
            <person name="Giannone R.J."/>
            <person name="Johnson C.M."/>
            <person name="Lankford P.K."/>
            <person name="Brown S.D."/>
            <person name="Hettich R.L."/>
            <person name="Lynd L.R."/>
        </authorList>
    </citation>
    <scope>NUCLEOTIDE SEQUENCE [LARGE SCALE GENOMIC DNA]</scope>
    <source>
        <strain evidence="5">DSM 8691 / JW/SL-YS485</strain>
    </source>
</reference>
<evidence type="ECO:0000259" key="3">
    <source>
        <dbReference type="Pfam" id="PF05065"/>
    </source>
</evidence>
<dbReference type="eggNOG" id="COG4653">
    <property type="taxonomic scope" value="Bacteria"/>
</dbReference>
<keyword evidence="5" id="KW-1185">Reference proteome</keyword>
<dbReference type="RefSeq" id="WP_014759258.1">
    <property type="nucleotide sequence ID" value="NC_017992.1"/>
</dbReference>
<evidence type="ECO:0000313" key="4">
    <source>
        <dbReference type="EMBL" id="AFK87422.1"/>
    </source>
</evidence>
<dbReference type="KEGG" id="tsh:Tsac_2424"/>
<dbReference type="SUPFAM" id="SSF56563">
    <property type="entry name" value="Major capsid protein gp5"/>
    <property type="match status" value="1"/>
</dbReference>
<sequence>MNIEKRLKEISERKVEIRGLLESNQDIDLNAIKTELETLEQEERSLREKKQIMDSIAAGTIEGRKIDKPDIEVRDRDNFDKMSFNDLVSQKEYRTAFLKKLQSKPLDETEQRAMSAMNRILEQRALTTGIPSAGAAIPTQTLNMIVEKLRQITALFPLVTQLNVPGGLSIPRQNAINDASWHAEGTDITAVDDTVNSVSLFGYELVRLVQLSRTVEAMAIDAFETFIVNQLSERMSAAIENAIINGAGSAAAQPTGILTGVNWGTNAMTYATTGLTYKDLTKALGLLPIRYRQFAKVVMNSNMLYNEVMDIMDNYGRPIFYQNPNDDMDMRLFGKPIVLDEYVPDNTIIICQPSYYYWNFSQQAMIEKSYESSFKQNLIDYKGTLVADGKPVLDEAFVKVTQATA</sequence>
<dbReference type="BioCyc" id="TSAC1094508:GLMA-2454-MONOMER"/>
<protein>
    <submittedName>
        <fullName evidence="4">Phage major capsid protein, HK97 family</fullName>
    </submittedName>
</protein>
<gene>
    <name evidence="4" type="ordered locus">Tsac_2424</name>
</gene>
<dbReference type="Proteomes" id="UP000006178">
    <property type="component" value="Chromosome"/>
</dbReference>
<evidence type="ECO:0000313" key="5">
    <source>
        <dbReference type="Proteomes" id="UP000006178"/>
    </source>
</evidence>
<keyword evidence="2" id="KW-0175">Coiled coil</keyword>